<comment type="caution">
    <text evidence="1">The sequence shown here is derived from an EMBL/GenBank/DDBJ whole genome shotgun (WGS) entry which is preliminary data.</text>
</comment>
<name>A0A0V0Z5B3_9BILA</name>
<reference evidence="1 2" key="1">
    <citation type="submission" date="2015-01" db="EMBL/GenBank/DDBJ databases">
        <title>Evolution of Trichinella species and genotypes.</title>
        <authorList>
            <person name="Korhonen P.K."/>
            <person name="Edoardo P."/>
            <person name="Giuseppe L.R."/>
            <person name="Gasser R.B."/>
        </authorList>
    </citation>
    <scope>NUCLEOTIDE SEQUENCE [LARGE SCALE GENOMIC DNA]</scope>
    <source>
        <strain evidence="1">ISS2496</strain>
    </source>
</reference>
<proteinExistence type="predicted"/>
<dbReference type="AlphaFoldDB" id="A0A0V0Z5B3"/>
<dbReference type="Proteomes" id="UP000054783">
    <property type="component" value="Unassembled WGS sequence"/>
</dbReference>
<evidence type="ECO:0000313" key="2">
    <source>
        <dbReference type="Proteomes" id="UP000054783"/>
    </source>
</evidence>
<dbReference type="EMBL" id="JYDQ01000411">
    <property type="protein sequence ID" value="KRY07733.1"/>
    <property type="molecule type" value="Genomic_DNA"/>
</dbReference>
<accession>A0A0V0Z5B3</accession>
<sequence>MTVWTPFWRTLFSSSLSNFFNTAIMPCDLVLLYLDFDQHDLSPLKSLTDAYYRYIDGQSEVLKCKITCWKRKRMNVVQPIRLMLSHCTQKITI</sequence>
<evidence type="ECO:0000313" key="1">
    <source>
        <dbReference type="EMBL" id="KRY07733.1"/>
    </source>
</evidence>
<keyword evidence="2" id="KW-1185">Reference proteome</keyword>
<gene>
    <name evidence="1" type="ORF">T12_1799</name>
</gene>
<protein>
    <submittedName>
        <fullName evidence="1">Uncharacterized protein</fullName>
    </submittedName>
</protein>
<organism evidence="1 2">
    <name type="scientific">Trichinella patagoniensis</name>
    <dbReference type="NCBI Taxonomy" id="990121"/>
    <lineage>
        <taxon>Eukaryota</taxon>
        <taxon>Metazoa</taxon>
        <taxon>Ecdysozoa</taxon>
        <taxon>Nematoda</taxon>
        <taxon>Enoplea</taxon>
        <taxon>Dorylaimia</taxon>
        <taxon>Trichinellida</taxon>
        <taxon>Trichinellidae</taxon>
        <taxon>Trichinella</taxon>
    </lineage>
</organism>